<feature type="domain" description="NB-ARC" evidence="1">
    <location>
        <begin position="106"/>
        <end position="275"/>
    </location>
</feature>
<evidence type="ECO:0000313" key="2">
    <source>
        <dbReference type="EMBL" id="MFB2834475.1"/>
    </source>
</evidence>
<accession>A0ABV4WHB7</accession>
<organism evidence="2 3">
    <name type="scientific">Floridaenema evergladense BLCC-F167</name>
    <dbReference type="NCBI Taxonomy" id="3153639"/>
    <lineage>
        <taxon>Bacteria</taxon>
        <taxon>Bacillati</taxon>
        <taxon>Cyanobacteriota</taxon>
        <taxon>Cyanophyceae</taxon>
        <taxon>Oscillatoriophycideae</taxon>
        <taxon>Aerosakkonematales</taxon>
        <taxon>Aerosakkonemataceae</taxon>
        <taxon>Floridanema</taxon>
        <taxon>Floridanema evergladense</taxon>
    </lineage>
</organism>
<sequence>MSNSLKASPAGLIIVDKARQRRGWTKTSTACWWQDAHTSKATLRRFWQGERIQRDIFIAICQAVGISNWSEIADLSDIDLTPESQLTTKFVDWDEAPNIESFYGRNQELEQLEQWITHGCKLVTIIGIGGIGKTSLMVALADRIQTKYNCLIWKSLSSCPDLLSLLKQILSTLNYLVIQDVTQGIKQLIKLLQQRCCLLILDGLEFVLSNKESASTYHYFIEILSQSRHQSCILITSREKLSIIDNNPQIFRCLTLQGLPKTDAIKLLQSQGFTGKELGLSALIKLYRGNPLAIKLIIPLIQSVFAGNVAAFLNQNALVIGDRLNSILQQQFEQLSDLERDILYWLAIWQEPVSFSRLQSHFLISVNPASILAGIAGLEKRSLLEKWVSENEYSFTLQPLIMKFVTDKLVECAVEEINQVVPSNDISYFKVLRTHWLLRPGTDDIVGDRILQQLREELWRTYSANLPQILKQILSLLSDKSPLAIGYIGCNIMAIDYQLSS</sequence>
<dbReference type="RefSeq" id="WP_413276910.1">
    <property type="nucleotide sequence ID" value="NZ_JBHFNT010000068.1"/>
</dbReference>
<evidence type="ECO:0000313" key="3">
    <source>
        <dbReference type="Proteomes" id="UP001576780"/>
    </source>
</evidence>
<dbReference type="EMBL" id="JBHFNT010000068">
    <property type="protein sequence ID" value="MFB2834475.1"/>
    <property type="molecule type" value="Genomic_DNA"/>
</dbReference>
<dbReference type="PRINTS" id="PR00364">
    <property type="entry name" value="DISEASERSIST"/>
</dbReference>
<comment type="caution">
    <text evidence="2">The sequence shown here is derived from an EMBL/GenBank/DDBJ whole genome shotgun (WGS) entry which is preliminary data.</text>
</comment>
<name>A0ABV4WHB7_9CYAN</name>
<reference evidence="2 3" key="1">
    <citation type="submission" date="2024-09" db="EMBL/GenBank/DDBJ databases">
        <title>Floridaenema gen nov. (Aerosakkonemataceae, Aerosakkonematales ord. nov., Cyanobacteria) from benthic tropical and subtropical fresh waters, with the description of four new species.</title>
        <authorList>
            <person name="Moretto J.A."/>
            <person name="Berthold D.E."/>
            <person name="Lefler F.W."/>
            <person name="Huang I.-S."/>
            <person name="Laughinghouse H. IV."/>
        </authorList>
    </citation>
    <scope>NUCLEOTIDE SEQUENCE [LARGE SCALE GENOMIC DNA]</scope>
    <source>
        <strain evidence="2 3">BLCC-F167</strain>
    </source>
</reference>
<dbReference type="Proteomes" id="UP001576780">
    <property type="component" value="Unassembled WGS sequence"/>
</dbReference>
<dbReference type="Pfam" id="PF00931">
    <property type="entry name" value="NB-ARC"/>
    <property type="match status" value="1"/>
</dbReference>
<dbReference type="InterPro" id="IPR027417">
    <property type="entry name" value="P-loop_NTPase"/>
</dbReference>
<keyword evidence="3" id="KW-1185">Reference proteome</keyword>
<dbReference type="SUPFAM" id="SSF52540">
    <property type="entry name" value="P-loop containing nucleoside triphosphate hydrolases"/>
    <property type="match status" value="1"/>
</dbReference>
<dbReference type="PANTHER" id="PTHR47691">
    <property type="entry name" value="REGULATOR-RELATED"/>
    <property type="match status" value="1"/>
</dbReference>
<dbReference type="InterPro" id="IPR002182">
    <property type="entry name" value="NB-ARC"/>
</dbReference>
<gene>
    <name evidence="2" type="ORF">ACE1CA_08070</name>
</gene>
<protein>
    <submittedName>
        <fullName evidence="2">NB-ARC domain-containing protein</fullName>
    </submittedName>
</protein>
<proteinExistence type="predicted"/>
<dbReference type="Gene3D" id="3.40.50.300">
    <property type="entry name" value="P-loop containing nucleotide triphosphate hydrolases"/>
    <property type="match status" value="1"/>
</dbReference>
<dbReference type="PANTHER" id="PTHR47691:SF3">
    <property type="entry name" value="HTH-TYPE TRANSCRIPTIONAL REGULATOR RV0890C-RELATED"/>
    <property type="match status" value="1"/>
</dbReference>
<evidence type="ECO:0000259" key="1">
    <source>
        <dbReference type="Pfam" id="PF00931"/>
    </source>
</evidence>